<dbReference type="AlphaFoldDB" id="A0ABC9FNJ4"/>
<name>A0ABC9FNJ4_9POAL</name>
<dbReference type="PANTHER" id="PTHR33186:SF15">
    <property type="entry name" value="OS06G0249850 PROTEIN"/>
    <property type="match status" value="1"/>
</dbReference>
<proteinExistence type="predicted"/>
<accession>A0ABC9FNJ4</accession>
<keyword evidence="3" id="KW-1185">Reference proteome</keyword>
<gene>
    <name evidence="2" type="ORF">URODEC1_LOCUS106858</name>
</gene>
<dbReference type="PANTHER" id="PTHR33186">
    <property type="entry name" value="OS10G0136150 PROTEIN-RELATED"/>
    <property type="match status" value="1"/>
</dbReference>
<evidence type="ECO:0000259" key="1">
    <source>
        <dbReference type="Pfam" id="PF23635"/>
    </source>
</evidence>
<dbReference type="Proteomes" id="UP001497457">
    <property type="component" value="Chromosome 7b"/>
</dbReference>
<reference evidence="3" key="1">
    <citation type="submission" date="2024-06" db="EMBL/GenBank/DDBJ databases">
        <authorList>
            <person name="Ryan C."/>
        </authorList>
    </citation>
    <scope>NUCLEOTIDE SEQUENCE [LARGE SCALE GENOMIC DNA]</scope>
</reference>
<sequence>MPQEPNLYYWGWNAAVLCATGGNRGGCGNGVDCHRTPFTVVFVGTMPRSMFARVYSSEAGAWSEMTTSSLFAHDYCLMGKPISARAENMLYFLSSGSMILKYGVTTGKLSEIHLPDTANPTNVVLTVSEDGGLGFAEVVGSRLYLSSRNAGPDEDAGWTQNRVIELNRLFSIGARSTTPKVLGFAADGVGVIFLRTKDGVFTVDLKTERFVKLEKFSVESNINRIYNIVPHVRFYTHDLNRHVYH</sequence>
<feature type="domain" description="F-box protein AT5G49610-like beta-propeller" evidence="1">
    <location>
        <begin position="39"/>
        <end position="231"/>
    </location>
</feature>
<organism evidence="2 3">
    <name type="scientific">Urochloa decumbens</name>
    <dbReference type="NCBI Taxonomy" id="240449"/>
    <lineage>
        <taxon>Eukaryota</taxon>
        <taxon>Viridiplantae</taxon>
        <taxon>Streptophyta</taxon>
        <taxon>Embryophyta</taxon>
        <taxon>Tracheophyta</taxon>
        <taxon>Spermatophyta</taxon>
        <taxon>Magnoliopsida</taxon>
        <taxon>Liliopsida</taxon>
        <taxon>Poales</taxon>
        <taxon>Poaceae</taxon>
        <taxon>PACMAD clade</taxon>
        <taxon>Panicoideae</taxon>
        <taxon>Panicodae</taxon>
        <taxon>Paniceae</taxon>
        <taxon>Melinidinae</taxon>
        <taxon>Urochloa</taxon>
    </lineage>
</organism>
<protein>
    <recommendedName>
        <fullName evidence="1">F-box protein AT5G49610-like beta-propeller domain-containing protein</fullName>
    </recommendedName>
</protein>
<evidence type="ECO:0000313" key="2">
    <source>
        <dbReference type="EMBL" id="CAL5077879.1"/>
    </source>
</evidence>
<reference evidence="2 3" key="2">
    <citation type="submission" date="2024-10" db="EMBL/GenBank/DDBJ databases">
        <authorList>
            <person name="Ryan C."/>
        </authorList>
    </citation>
    <scope>NUCLEOTIDE SEQUENCE [LARGE SCALE GENOMIC DNA]</scope>
</reference>
<dbReference type="InterPro" id="IPR056594">
    <property type="entry name" value="AT5G49610-like_b-prop"/>
</dbReference>
<dbReference type="EMBL" id="OZ075117">
    <property type="protein sequence ID" value="CAL5077879.1"/>
    <property type="molecule type" value="Genomic_DNA"/>
</dbReference>
<dbReference type="Pfam" id="PF23635">
    <property type="entry name" value="Beta-prop_AT5G49610-like"/>
    <property type="match status" value="1"/>
</dbReference>
<evidence type="ECO:0000313" key="3">
    <source>
        <dbReference type="Proteomes" id="UP001497457"/>
    </source>
</evidence>